<accession>A0ABX2EQF6</accession>
<dbReference type="SFLD" id="SFLDS00003">
    <property type="entry name" value="Haloacid_Dehalogenase"/>
    <property type="match status" value="1"/>
</dbReference>
<dbReference type="Gene3D" id="1.20.120.1600">
    <property type="match status" value="1"/>
</dbReference>
<name>A0ABX2EQF6_9BURK</name>
<sequence>MITLAALTLDLDDTLWPVWPAIERAEARLIAWLAEHAPATAAAHDRKTLRLLRDAVAAEQPGWAHDLSRIRLESIRRALQQHDEDPALAEAAFEAFFEERQRVDLFADVLPALDRLAARWPIVAVSNGNADVGRVGLGRYFRASVSAREFGRGKPEAAIFHHACSLAGAAHGAVLHIGDDGVLDVDGALGAGLRAAWIERPDLPPPAAPRGTPHHRIADLLTLADQLGA</sequence>
<dbReference type="SUPFAM" id="SSF56784">
    <property type="entry name" value="HAD-like"/>
    <property type="match status" value="1"/>
</dbReference>
<dbReference type="PANTHER" id="PTHR46470">
    <property type="entry name" value="N-ACYLNEURAMINATE-9-PHOSPHATASE"/>
    <property type="match status" value="1"/>
</dbReference>
<gene>
    <name evidence="4" type="ORF">HLB44_28420</name>
</gene>
<organism evidence="4 5">
    <name type="scientific">Pseudaquabacterium terrae</name>
    <dbReference type="NCBI Taxonomy" id="2732868"/>
    <lineage>
        <taxon>Bacteria</taxon>
        <taxon>Pseudomonadati</taxon>
        <taxon>Pseudomonadota</taxon>
        <taxon>Betaproteobacteria</taxon>
        <taxon>Burkholderiales</taxon>
        <taxon>Sphaerotilaceae</taxon>
        <taxon>Pseudaquabacterium</taxon>
    </lineage>
</organism>
<dbReference type="InterPro" id="IPR036412">
    <property type="entry name" value="HAD-like_sf"/>
</dbReference>
<evidence type="ECO:0000313" key="4">
    <source>
        <dbReference type="EMBL" id="NRF70937.1"/>
    </source>
</evidence>
<evidence type="ECO:0000256" key="2">
    <source>
        <dbReference type="ARBA" id="ARBA00022801"/>
    </source>
</evidence>
<evidence type="ECO:0000256" key="3">
    <source>
        <dbReference type="ARBA" id="ARBA00022842"/>
    </source>
</evidence>
<dbReference type="GO" id="GO:0016787">
    <property type="term" value="F:hydrolase activity"/>
    <property type="evidence" value="ECO:0007669"/>
    <property type="project" value="UniProtKB-KW"/>
</dbReference>
<dbReference type="Gene3D" id="3.40.50.1000">
    <property type="entry name" value="HAD superfamily/HAD-like"/>
    <property type="match status" value="1"/>
</dbReference>
<protein>
    <submittedName>
        <fullName evidence="4">HAD-IA family hydrolase</fullName>
    </submittedName>
</protein>
<dbReference type="Pfam" id="PF00702">
    <property type="entry name" value="Hydrolase"/>
    <property type="match status" value="1"/>
</dbReference>
<dbReference type="InterPro" id="IPR023214">
    <property type="entry name" value="HAD_sf"/>
</dbReference>
<keyword evidence="2 4" id="KW-0378">Hydrolase</keyword>
<dbReference type="SFLD" id="SFLDG01129">
    <property type="entry name" value="C1.5:_HAD__Beta-PGM__Phosphata"/>
    <property type="match status" value="1"/>
</dbReference>
<comment type="cofactor">
    <cofactor evidence="1">
        <name>Mg(2+)</name>
        <dbReference type="ChEBI" id="CHEBI:18420"/>
    </cofactor>
</comment>
<reference evidence="4 5" key="1">
    <citation type="submission" date="2020-05" db="EMBL/GenBank/DDBJ databases">
        <title>Aquincola sp. isolate from soil.</title>
        <authorList>
            <person name="Han J."/>
            <person name="Kim D.-U."/>
        </authorList>
    </citation>
    <scope>NUCLEOTIDE SEQUENCE [LARGE SCALE GENOMIC DNA]</scope>
    <source>
        <strain evidence="4 5">S2</strain>
    </source>
</reference>
<proteinExistence type="predicted"/>
<evidence type="ECO:0000313" key="5">
    <source>
        <dbReference type="Proteomes" id="UP000737171"/>
    </source>
</evidence>
<dbReference type="PANTHER" id="PTHR46470:SF4">
    <property type="entry name" value="5-AMINO-6-(5-PHOSPHO-D-RIBITYLAMINO)URACIL PHOSPHATASE YIGB"/>
    <property type="match status" value="1"/>
</dbReference>
<dbReference type="NCBIfam" id="TIGR01549">
    <property type="entry name" value="HAD-SF-IA-v1"/>
    <property type="match status" value="1"/>
</dbReference>
<dbReference type="InterPro" id="IPR051400">
    <property type="entry name" value="HAD-like_hydrolase"/>
</dbReference>
<evidence type="ECO:0000256" key="1">
    <source>
        <dbReference type="ARBA" id="ARBA00001946"/>
    </source>
</evidence>
<keyword evidence="5" id="KW-1185">Reference proteome</keyword>
<keyword evidence="3" id="KW-0460">Magnesium</keyword>
<dbReference type="Proteomes" id="UP000737171">
    <property type="component" value="Unassembled WGS sequence"/>
</dbReference>
<dbReference type="RefSeq" id="WP_173131035.1">
    <property type="nucleotide sequence ID" value="NZ_JABRWJ010000009.1"/>
</dbReference>
<dbReference type="EMBL" id="JABRWJ010000009">
    <property type="protein sequence ID" value="NRF70937.1"/>
    <property type="molecule type" value="Genomic_DNA"/>
</dbReference>
<comment type="caution">
    <text evidence="4">The sequence shown here is derived from an EMBL/GenBank/DDBJ whole genome shotgun (WGS) entry which is preliminary data.</text>
</comment>
<dbReference type="InterPro" id="IPR006439">
    <property type="entry name" value="HAD-SF_hydro_IA"/>
</dbReference>